<evidence type="ECO:0000259" key="2">
    <source>
        <dbReference type="PROSITE" id="PS51186"/>
    </source>
</evidence>
<evidence type="ECO:0000256" key="1">
    <source>
        <dbReference type="SAM" id="MobiDB-lite"/>
    </source>
</evidence>
<name>A0A4Z0BCX3_9BURK</name>
<sequence length="210" mass="22985">MSARRISRNCTGSSKSCSPRPEGRTALRTGRAAIHWPVHHYDQPSVDAVQLPRIDILPPASRDDIHAARELISEYAADLGVDLCFQQIDEELATLPGEYAPPRGALLLACVDGSLAGCCALRPLDNSDYPNAAEMKRLYVRKAFRGFGLGRQLAEATLDAARQLGYACVLLDTLSDMEAARALYEDLGFEDIAPYYHNPIAGAHYLKVDL</sequence>
<keyword evidence="4" id="KW-1185">Reference proteome</keyword>
<dbReference type="Gene3D" id="3.40.630.30">
    <property type="match status" value="1"/>
</dbReference>
<dbReference type="InterPro" id="IPR016181">
    <property type="entry name" value="Acyl_CoA_acyltransferase"/>
</dbReference>
<feature type="compositionally biased region" description="Polar residues" evidence="1">
    <location>
        <begin position="8"/>
        <end position="17"/>
    </location>
</feature>
<dbReference type="AlphaFoldDB" id="A0A4Z0BCX3"/>
<dbReference type="PANTHER" id="PTHR43305">
    <property type="entry name" value="FAMILY N-ACETYLTRANSFERASE, PUTATIVE (AFU_ORTHOLOGUE AFUA_2G01380)-RELATED"/>
    <property type="match status" value="1"/>
</dbReference>
<protein>
    <submittedName>
        <fullName evidence="3">GNAT family N-acetyltransferase</fullName>
    </submittedName>
</protein>
<proteinExistence type="predicted"/>
<organism evidence="3 4">
    <name type="scientific">Ramlibacter rhizophilus</name>
    <dbReference type="NCBI Taxonomy" id="1781167"/>
    <lineage>
        <taxon>Bacteria</taxon>
        <taxon>Pseudomonadati</taxon>
        <taxon>Pseudomonadota</taxon>
        <taxon>Betaproteobacteria</taxon>
        <taxon>Burkholderiales</taxon>
        <taxon>Comamonadaceae</taxon>
        <taxon>Ramlibacter</taxon>
    </lineage>
</organism>
<comment type="caution">
    <text evidence="3">The sequence shown here is derived from an EMBL/GenBank/DDBJ whole genome shotgun (WGS) entry which is preliminary data.</text>
</comment>
<feature type="region of interest" description="Disordered" evidence="1">
    <location>
        <begin position="1"/>
        <end position="24"/>
    </location>
</feature>
<dbReference type="PANTHER" id="PTHR43305:SF1">
    <property type="entry name" value="FAMILY N-ACETYLTRANSFERASE, PUTATIVE (AFU_ORTHOLOGUE AFUA_2G01380)-RELATED"/>
    <property type="match status" value="1"/>
</dbReference>
<evidence type="ECO:0000313" key="4">
    <source>
        <dbReference type="Proteomes" id="UP000297564"/>
    </source>
</evidence>
<dbReference type="Pfam" id="PF00583">
    <property type="entry name" value="Acetyltransf_1"/>
    <property type="match status" value="1"/>
</dbReference>
<reference evidence="3 4" key="1">
    <citation type="submission" date="2019-03" db="EMBL/GenBank/DDBJ databases">
        <title>Ramlibacter rhizophilus CCTCC AB2015357, whole genome shotgun sequence.</title>
        <authorList>
            <person name="Zhang X."/>
            <person name="Feng G."/>
            <person name="Zhu H."/>
        </authorList>
    </citation>
    <scope>NUCLEOTIDE SEQUENCE [LARGE SCALE GENOMIC DNA]</scope>
    <source>
        <strain evidence="3 4">CCTCC AB2015357</strain>
    </source>
</reference>
<dbReference type="CDD" id="cd04301">
    <property type="entry name" value="NAT_SF"/>
    <property type="match status" value="1"/>
</dbReference>
<dbReference type="EMBL" id="SMLL01000010">
    <property type="protein sequence ID" value="TFY96209.1"/>
    <property type="molecule type" value="Genomic_DNA"/>
</dbReference>
<dbReference type="PROSITE" id="PS51186">
    <property type="entry name" value="GNAT"/>
    <property type="match status" value="1"/>
</dbReference>
<dbReference type="SUPFAM" id="SSF55729">
    <property type="entry name" value="Acyl-CoA N-acyltransferases (Nat)"/>
    <property type="match status" value="1"/>
</dbReference>
<dbReference type="InterPro" id="IPR052777">
    <property type="entry name" value="Acetyltransferase_Enz"/>
</dbReference>
<gene>
    <name evidence="3" type="ORF">EZ242_21405</name>
</gene>
<keyword evidence="3" id="KW-0808">Transferase</keyword>
<dbReference type="GO" id="GO:0016747">
    <property type="term" value="F:acyltransferase activity, transferring groups other than amino-acyl groups"/>
    <property type="evidence" value="ECO:0007669"/>
    <property type="project" value="InterPro"/>
</dbReference>
<evidence type="ECO:0000313" key="3">
    <source>
        <dbReference type="EMBL" id="TFY96209.1"/>
    </source>
</evidence>
<dbReference type="OrthoDB" id="70840at2"/>
<dbReference type="Proteomes" id="UP000297564">
    <property type="component" value="Unassembled WGS sequence"/>
</dbReference>
<dbReference type="InterPro" id="IPR000182">
    <property type="entry name" value="GNAT_dom"/>
</dbReference>
<accession>A0A4Z0BCX3</accession>
<feature type="domain" description="N-acetyltransferase" evidence="2">
    <location>
        <begin position="55"/>
        <end position="210"/>
    </location>
</feature>